<feature type="region of interest" description="Disordered" evidence="1">
    <location>
        <begin position="187"/>
        <end position="221"/>
    </location>
</feature>
<feature type="compositionally biased region" description="Low complexity" evidence="1">
    <location>
        <begin position="187"/>
        <end position="199"/>
    </location>
</feature>
<dbReference type="EMBL" id="JAUEPS010000037">
    <property type="protein sequence ID" value="KAK0449755.1"/>
    <property type="molecule type" value="Genomic_DNA"/>
</dbReference>
<evidence type="ECO:0000313" key="3">
    <source>
        <dbReference type="Proteomes" id="UP001175211"/>
    </source>
</evidence>
<reference evidence="2" key="1">
    <citation type="submission" date="2023-06" db="EMBL/GenBank/DDBJ databases">
        <authorList>
            <consortium name="Lawrence Berkeley National Laboratory"/>
            <person name="Ahrendt S."/>
            <person name="Sahu N."/>
            <person name="Indic B."/>
            <person name="Wong-Bajracharya J."/>
            <person name="Merenyi Z."/>
            <person name="Ke H.-M."/>
            <person name="Monk M."/>
            <person name="Kocsube S."/>
            <person name="Drula E."/>
            <person name="Lipzen A."/>
            <person name="Balint B."/>
            <person name="Henrissat B."/>
            <person name="Andreopoulos B."/>
            <person name="Martin F.M."/>
            <person name="Harder C.B."/>
            <person name="Rigling D."/>
            <person name="Ford K.L."/>
            <person name="Foster G.D."/>
            <person name="Pangilinan J."/>
            <person name="Papanicolaou A."/>
            <person name="Barry K."/>
            <person name="LaButti K."/>
            <person name="Viragh M."/>
            <person name="Koriabine M."/>
            <person name="Yan M."/>
            <person name="Riley R."/>
            <person name="Champramary S."/>
            <person name="Plett K.L."/>
            <person name="Tsai I.J."/>
            <person name="Slot J."/>
            <person name="Sipos G."/>
            <person name="Plett J."/>
            <person name="Nagy L.G."/>
            <person name="Grigoriev I.V."/>
        </authorList>
    </citation>
    <scope>NUCLEOTIDE SEQUENCE</scope>
    <source>
        <strain evidence="2">CCBAS 213</strain>
    </source>
</reference>
<dbReference type="RefSeq" id="XP_060327047.1">
    <property type="nucleotide sequence ID" value="XM_060469936.1"/>
</dbReference>
<dbReference type="Proteomes" id="UP001175211">
    <property type="component" value="Unassembled WGS sequence"/>
</dbReference>
<gene>
    <name evidence="2" type="ORF">EV420DRAFT_1482992</name>
</gene>
<comment type="caution">
    <text evidence="2">The sequence shown here is derived from an EMBL/GenBank/DDBJ whole genome shotgun (WGS) entry which is preliminary data.</text>
</comment>
<organism evidence="2 3">
    <name type="scientific">Armillaria tabescens</name>
    <name type="common">Ringless honey mushroom</name>
    <name type="synonym">Agaricus tabescens</name>
    <dbReference type="NCBI Taxonomy" id="1929756"/>
    <lineage>
        <taxon>Eukaryota</taxon>
        <taxon>Fungi</taxon>
        <taxon>Dikarya</taxon>
        <taxon>Basidiomycota</taxon>
        <taxon>Agaricomycotina</taxon>
        <taxon>Agaricomycetes</taxon>
        <taxon>Agaricomycetidae</taxon>
        <taxon>Agaricales</taxon>
        <taxon>Marasmiineae</taxon>
        <taxon>Physalacriaceae</taxon>
        <taxon>Desarmillaria</taxon>
    </lineage>
</organism>
<accession>A0AA39JVL6</accession>
<name>A0AA39JVL6_ARMTA</name>
<evidence type="ECO:0000313" key="2">
    <source>
        <dbReference type="EMBL" id="KAK0449755.1"/>
    </source>
</evidence>
<protein>
    <submittedName>
        <fullName evidence="2">Uncharacterized protein</fullName>
    </submittedName>
</protein>
<proteinExistence type="predicted"/>
<dbReference type="GeneID" id="85353484"/>
<evidence type="ECO:0000256" key="1">
    <source>
        <dbReference type="SAM" id="MobiDB-lite"/>
    </source>
</evidence>
<dbReference type="AlphaFoldDB" id="A0AA39JVL6"/>
<keyword evidence="3" id="KW-1185">Reference proteome</keyword>
<sequence length="241" mass="27682">MDTQIIYRFNGIPTSNTDRFSGYETIPSDATEKYTIHSPDLSAGIAAFHGELIPSLQAEVPEITRSSWCSLVKLERTKMEPASRFLHESESHVNRLYQGDHTLRATADDRYSWDKLFFSILARGEVELRDDVDVDTELGIFVWAYMHYMIYYFSLPWLKLQRELRHPERPVSLETLRADALIVPSRFNRNGNSNNQPPNTKFSGNDPSGLMRSSDKGTGTSSFLLRRRKNRAIEYDNADLP</sequence>